<keyword evidence="3" id="KW-1185">Reference proteome</keyword>
<comment type="caution">
    <text evidence="2">The sequence shown here is derived from an EMBL/GenBank/DDBJ whole genome shotgun (WGS) entry which is preliminary data.</text>
</comment>
<dbReference type="SUPFAM" id="SSF52540">
    <property type="entry name" value="P-loop containing nucleoside triphosphate hydrolases"/>
    <property type="match status" value="1"/>
</dbReference>
<dbReference type="SUPFAM" id="SSF48452">
    <property type="entry name" value="TPR-like"/>
    <property type="match status" value="1"/>
</dbReference>
<dbReference type="Gene3D" id="3.40.50.300">
    <property type="entry name" value="P-loop containing nucleotide triphosphate hydrolases"/>
    <property type="match status" value="1"/>
</dbReference>
<dbReference type="SMART" id="SM00028">
    <property type="entry name" value="TPR"/>
    <property type="match status" value="5"/>
</dbReference>
<protein>
    <submittedName>
        <fullName evidence="2">Uncharacterized protein</fullName>
    </submittedName>
</protein>
<dbReference type="PANTHER" id="PTHR10098:SF108">
    <property type="entry name" value="TETRATRICOPEPTIDE REPEAT PROTEIN 28"/>
    <property type="match status" value="1"/>
</dbReference>
<dbReference type="InterPro" id="IPR043504">
    <property type="entry name" value="Peptidase_S1_PA_chymotrypsin"/>
</dbReference>
<gene>
    <name evidence="2" type="ORF">GCM10009839_19020</name>
</gene>
<dbReference type="EMBL" id="BAAAQN010000008">
    <property type="protein sequence ID" value="GAA2021989.1"/>
    <property type="molecule type" value="Genomic_DNA"/>
</dbReference>
<dbReference type="InterPro" id="IPR011990">
    <property type="entry name" value="TPR-like_helical_dom_sf"/>
</dbReference>
<reference evidence="3" key="1">
    <citation type="journal article" date="2019" name="Int. J. Syst. Evol. Microbiol.">
        <title>The Global Catalogue of Microorganisms (GCM) 10K type strain sequencing project: providing services to taxonomists for standard genome sequencing and annotation.</title>
        <authorList>
            <consortium name="The Broad Institute Genomics Platform"/>
            <consortium name="The Broad Institute Genome Sequencing Center for Infectious Disease"/>
            <person name="Wu L."/>
            <person name="Ma J."/>
        </authorList>
    </citation>
    <scope>NUCLEOTIDE SEQUENCE [LARGE SCALE GENOMIC DNA]</scope>
    <source>
        <strain evidence="3">JCM 16014</strain>
    </source>
</reference>
<dbReference type="InterPro" id="IPR009003">
    <property type="entry name" value="Peptidase_S1_PA"/>
</dbReference>
<sequence length="991" mass="109224">MVRVKDPEADPDSVCTGFFIDDSGYLITAFHSMKHRFLVGEEDFDLTIEFDTPEFDGVEFDGAEAEEAAELGDGVAGAGATGLMSSVTVAAHARAEWCDPKADWALLKVDYSPAAYLPLNGRGRASRDDLSDAELHVYGFTMMDQSSLKLALFKGNYVRHMAEKRRHHISYVVRAEGQSGGPVMNMANGEIIGSVVGYREREVMTGEAAELDRETVTALGLGIDLRAMAHEWHARAARFITARNPTLAVLAEELSVPELPNRFLRGREIVETIETLLGSDLASVFVHGAAGSGKTSVCVEAAHDLAAQDPGTSIVRYDFSLVRNRSSAMLIQALSMHLLVSKSCFEPIRECLESGFLRDHSKAAVELLHAVRTHRVIMIVENLHAVADTEDEELLKLLVDLESAAKLGRSKVLFNSHHQPPMGIGAPVVEANGFAGHEIAEFLRLYDVETDHVSLGNIAKLATNILCVEEVARSPEWRRKVLDGQDGPAGTEKLQRYWIENYARLPERQRGVLLAVAVMDRPVSRVELEEISDVDGFSATFEKLQRNPPLIRTSQEGYYIHSDTRMAMLTSSDRRQVYDTRLRAAHFCREKGSALEGARLLVQSEALEDALELLYQRRESLIASGSVDELEQVLGDIVERAEKSAELRKSVARELNILQASCSTMRGEYSAARQHWAHAAQTTQVPGEKAALLRRLGDSCRLASDYDAAIRHYQEAAALVEGASDHAELNEFAWASLGLGKLDRLHADYAQALERYGNARDSYSTLFDRTGLAEAEFGIGEVNRLLGAWGTSETAYASSLEHADSIGNVERRAYALWGLGEVCRLTGRFDAALDHHRVGLELCLKLGDRRSEGWALLGIGQAEFAAERMESARAAYEEALEQFEKTKSSTEVAHARLSLAELRSVGGETDLGLYDAADAHYRGLSLKHCMVQSSLAKALALRRLGRHRDANSLLKQAQKLAKKYELGPEERMIDVVRGRRGYAPALALNFP</sequence>
<accession>A0ABP5FAR1</accession>
<dbReference type="Proteomes" id="UP001500751">
    <property type="component" value="Unassembled WGS sequence"/>
</dbReference>
<dbReference type="Gene3D" id="1.25.40.10">
    <property type="entry name" value="Tetratricopeptide repeat domain"/>
    <property type="match status" value="2"/>
</dbReference>
<evidence type="ECO:0000313" key="2">
    <source>
        <dbReference type="EMBL" id="GAA2021989.1"/>
    </source>
</evidence>
<dbReference type="InterPro" id="IPR019734">
    <property type="entry name" value="TPR_rpt"/>
</dbReference>
<proteinExistence type="predicted"/>
<evidence type="ECO:0000313" key="3">
    <source>
        <dbReference type="Proteomes" id="UP001500751"/>
    </source>
</evidence>
<dbReference type="Gene3D" id="2.40.10.10">
    <property type="entry name" value="Trypsin-like serine proteases"/>
    <property type="match status" value="1"/>
</dbReference>
<evidence type="ECO:0000256" key="1">
    <source>
        <dbReference type="SAM" id="Coils"/>
    </source>
</evidence>
<dbReference type="Pfam" id="PF13365">
    <property type="entry name" value="Trypsin_2"/>
    <property type="match status" value="1"/>
</dbReference>
<dbReference type="SUPFAM" id="SSF50494">
    <property type="entry name" value="Trypsin-like serine proteases"/>
    <property type="match status" value="1"/>
</dbReference>
<dbReference type="PANTHER" id="PTHR10098">
    <property type="entry name" value="RAPSYN-RELATED"/>
    <property type="match status" value="1"/>
</dbReference>
<dbReference type="InterPro" id="IPR027417">
    <property type="entry name" value="P-loop_NTPase"/>
</dbReference>
<organism evidence="2 3">
    <name type="scientific">Catenulispora yoronensis</name>
    <dbReference type="NCBI Taxonomy" id="450799"/>
    <lineage>
        <taxon>Bacteria</taxon>
        <taxon>Bacillati</taxon>
        <taxon>Actinomycetota</taxon>
        <taxon>Actinomycetes</taxon>
        <taxon>Catenulisporales</taxon>
        <taxon>Catenulisporaceae</taxon>
        <taxon>Catenulispora</taxon>
    </lineage>
</organism>
<keyword evidence="1" id="KW-0175">Coiled coil</keyword>
<dbReference type="Pfam" id="PF13424">
    <property type="entry name" value="TPR_12"/>
    <property type="match status" value="1"/>
</dbReference>
<feature type="coiled-coil region" evidence="1">
    <location>
        <begin position="862"/>
        <end position="889"/>
    </location>
</feature>
<name>A0ABP5FAR1_9ACTN</name>